<evidence type="ECO:0000313" key="2">
    <source>
        <dbReference type="Proteomes" id="UP000187455"/>
    </source>
</evidence>
<feature type="non-terminal residue" evidence="1">
    <location>
        <position position="88"/>
    </location>
</feature>
<name>A0A1R0GNQ5_9FUNG</name>
<dbReference type="EMBL" id="LSSL01006244">
    <property type="protein sequence ID" value="OLY78517.1"/>
    <property type="molecule type" value="Genomic_DNA"/>
</dbReference>
<organism evidence="1 2">
    <name type="scientific">Smittium mucronatum</name>
    <dbReference type="NCBI Taxonomy" id="133383"/>
    <lineage>
        <taxon>Eukaryota</taxon>
        <taxon>Fungi</taxon>
        <taxon>Fungi incertae sedis</taxon>
        <taxon>Zoopagomycota</taxon>
        <taxon>Kickxellomycotina</taxon>
        <taxon>Harpellomycetes</taxon>
        <taxon>Harpellales</taxon>
        <taxon>Legeriomycetaceae</taxon>
        <taxon>Smittium</taxon>
    </lineage>
</organism>
<keyword evidence="2" id="KW-1185">Reference proteome</keyword>
<comment type="caution">
    <text evidence="1">The sequence shown here is derived from an EMBL/GenBank/DDBJ whole genome shotgun (WGS) entry which is preliminary data.</text>
</comment>
<evidence type="ECO:0000313" key="1">
    <source>
        <dbReference type="EMBL" id="OLY78517.1"/>
    </source>
</evidence>
<gene>
    <name evidence="1" type="ORF">AYI68_g7434</name>
</gene>
<dbReference type="AlphaFoldDB" id="A0A1R0GNQ5"/>
<reference evidence="1 2" key="1">
    <citation type="journal article" date="2016" name="Mol. Biol. Evol.">
        <title>Genome-Wide Survey of Gut Fungi (Harpellales) Reveals the First Horizontally Transferred Ubiquitin Gene from a Mosquito Host.</title>
        <authorList>
            <person name="Wang Y."/>
            <person name="White M.M."/>
            <person name="Kvist S."/>
            <person name="Moncalvo J.M."/>
        </authorList>
    </citation>
    <scope>NUCLEOTIDE SEQUENCE [LARGE SCALE GENOMIC DNA]</scope>
    <source>
        <strain evidence="1 2">ALG-7-W6</strain>
    </source>
</reference>
<dbReference type="Proteomes" id="UP000187455">
    <property type="component" value="Unassembled WGS sequence"/>
</dbReference>
<sequence>MSERIGASINQQIVSFDCQGTAAEDSSSFLFHRFFGPPSAEDIFYLQLGSDPLHGGRLTKIGNQSDGFVDFGLDRLDPGFAHAKGIAS</sequence>
<proteinExistence type="predicted"/>
<accession>A0A1R0GNQ5</accession>
<protein>
    <submittedName>
        <fullName evidence="1">Uncharacterized protein</fullName>
    </submittedName>
</protein>